<sequence>MDTVWVGLRSAGRFLPSPRLCVLKRIEETELTSTNTSSASPPPIPSPIADSPSPLLCPRRAFLAALILASQFTPEKCHSNRARAKLSRLPPREIGHCERALGSALA</sequence>
<gene>
    <name evidence="2" type="ORF">DFP72DRAFT_821081</name>
</gene>
<protein>
    <submittedName>
        <fullName evidence="2">Uncharacterized protein</fullName>
    </submittedName>
</protein>
<proteinExistence type="predicted"/>
<dbReference type="EMBL" id="JACGCI010000076">
    <property type="protein sequence ID" value="KAF6747994.1"/>
    <property type="molecule type" value="Genomic_DNA"/>
</dbReference>
<evidence type="ECO:0000256" key="1">
    <source>
        <dbReference type="SAM" id="MobiDB-lite"/>
    </source>
</evidence>
<evidence type="ECO:0000313" key="2">
    <source>
        <dbReference type="EMBL" id="KAF6747994.1"/>
    </source>
</evidence>
<dbReference type="Proteomes" id="UP000521943">
    <property type="component" value="Unassembled WGS sequence"/>
</dbReference>
<dbReference type="AlphaFoldDB" id="A0A8H6LZQ5"/>
<evidence type="ECO:0000313" key="3">
    <source>
        <dbReference type="Proteomes" id="UP000521943"/>
    </source>
</evidence>
<keyword evidence="3" id="KW-1185">Reference proteome</keyword>
<dbReference type="OrthoDB" id="286814at2759"/>
<accession>A0A8H6LZQ5</accession>
<name>A0A8H6LZQ5_9AGAR</name>
<feature type="region of interest" description="Disordered" evidence="1">
    <location>
        <begin position="31"/>
        <end position="51"/>
    </location>
</feature>
<reference evidence="2 3" key="1">
    <citation type="submission" date="2020-07" db="EMBL/GenBank/DDBJ databases">
        <title>Comparative genomics of pyrophilous fungi reveals a link between fire events and developmental genes.</title>
        <authorList>
            <consortium name="DOE Joint Genome Institute"/>
            <person name="Steindorff A.S."/>
            <person name="Carver A."/>
            <person name="Calhoun S."/>
            <person name="Stillman K."/>
            <person name="Liu H."/>
            <person name="Lipzen A."/>
            <person name="Pangilinan J."/>
            <person name="Labutti K."/>
            <person name="Bruns T.D."/>
            <person name="Grigoriev I.V."/>
        </authorList>
    </citation>
    <scope>NUCLEOTIDE SEQUENCE [LARGE SCALE GENOMIC DNA]</scope>
    <source>
        <strain evidence="2 3">CBS 144469</strain>
    </source>
</reference>
<organism evidence="2 3">
    <name type="scientific">Ephemerocybe angulata</name>
    <dbReference type="NCBI Taxonomy" id="980116"/>
    <lineage>
        <taxon>Eukaryota</taxon>
        <taxon>Fungi</taxon>
        <taxon>Dikarya</taxon>
        <taxon>Basidiomycota</taxon>
        <taxon>Agaricomycotina</taxon>
        <taxon>Agaricomycetes</taxon>
        <taxon>Agaricomycetidae</taxon>
        <taxon>Agaricales</taxon>
        <taxon>Agaricineae</taxon>
        <taxon>Psathyrellaceae</taxon>
        <taxon>Ephemerocybe</taxon>
    </lineage>
</organism>
<comment type="caution">
    <text evidence="2">The sequence shown here is derived from an EMBL/GenBank/DDBJ whole genome shotgun (WGS) entry which is preliminary data.</text>
</comment>
<dbReference type="Gene3D" id="1.10.472.10">
    <property type="entry name" value="Cyclin-like"/>
    <property type="match status" value="1"/>
</dbReference>